<dbReference type="PANTHER" id="PTHR33696:SF1">
    <property type="entry name" value="T22J18.15"/>
    <property type="match status" value="1"/>
</dbReference>
<gene>
    <name evidence="2" type="ORF">Salat_2743300</name>
</gene>
<feature type="region of interest" description="Disordered" evidence="1">
    <location>
        <begin position="1"/>
        <end position="43"/>
    </location>
</feature>
<organism evidence="2 3">
    <name type="scientific">Sesamum alatum</name>
    <dbReference type="NCBI Taxonomy" id="300844"/>
    <lineage>
        <taxon>Eukaryota</taxon>
        <taxon>Viridiplantae</taxon>
        <taxon>Streptophyta</taxon>
        <taxon>Embryophyta</taxon>
        <taxon>Tracheophyta</taxon>
        <taxon>Spermatophyta</taxon>
        <taxon>Magnoliopsida</taxon>
        <taxon>eudicotyledons</taxon>
        <taxon>Gunneridae</taxon>
        <taxon>Pentapetalae</taxon>
        <taxon>asterids</taxon>
        <taxon>lamiids</taxon>
        <taxon>Lamiales</taxon>
        <taxon>Pedaliaceae</taxon>
        <taxon>Sesamum</taxon>
    </lineage>
</organism>
<feature type="compositionally biased region" description="Polar residues" evidence="1">
    <location>
        <begin position="1"/>
        <end position="10"/>
    </location>
</feature>
<feature type="compositionally biased region" description="Low complexity" evidence="1">
    <location>
        <begin position="22"/>
        <end position="43"/>
    </location>
</feature>
<dbReference type="EMBL" id="JACGWO010000012">
    <property type="protein sequence ID" value="KAK4413307.1"/>
    <property type="molecule type" value="Genomic_DNA"/>
</dbReference>
<keyword evidence="3" id="KW-1185">Reference proteome</keyword>
<feature type="compositionally biased region" description="Basic and acidic residues" evidence="1">
    <location>
        <begin position="146"/>
        <end position="155"/>
    </location>
</feature>
<comment type="caution">
    <text evidence="2">The sequence shown here is derived from an EMBL/GenBank/DDBJ whole genome shotgun (WGS) entry which is preliminary data.</text>
</comment>
<feature type="region of interest" description="Disordered" evidence="1">
    <location>
        <begin position="146"/>
        <end position="168"/>
    </location>
</feature>
<name>A0AAE1XKX0_9LAMI</name>
<evidence type="ECO:0000313" key="3">
    <source>
        <dbReference type="Proteomes" id="UP001293254"/>
    </source>
</evidence>
<evidence type="ECO:0000313" key="2">
    <source>
        <dbReference type="EMBL" id="KAK4413307.1"/>
    </source>
</evidence>
<proteinExistence type="predicted"/>
<evidence type="ECO:0000256" key="1">
    <source>
        <dbReference type="SAM" id="MobiDB-lite"/>
    </source>
</evidence>
<sequence>MASTNAQNLPSEEETPHSTPIFRPSSARRTPSFSSSADSCGSSSFRSLAFSLAEEFPPFSPISTPLKFKGIPFSWEKLPGIPKNQGPKKKAYNSEHLLPLPPAGTTNAAAKKLQLHQELEISPKKSNRFLQRDPFFAALVECSKDDHDHHDDEHDHHHHHQTSNYGNNIWKGSSKITRTLSDRFGFISMYGSCKRTCAVSESLVYLPRPSPHYLLNRRSS</sequence>
<dbReference type="AlphaFoldDB" id="A0AAE1XKX0"/>
<dbReference type="Proteomes" id="UP001293254">
    <property type="component" value="Unassembled WGS sequence"/>
</dbReference>
<protein>
    <submittedName>
        <fullName evidence="2">Uncharacterized protein</fullName>
    </submittedName>
</protein>
<dbReference type="PANTHER" id="PTHR33696">
    <property type="entry name" value="T22J18.15-RELATED"/>
    <property type="match status" value="1"/>
</dbReference>
<reference evidence="2" key="2">
    <citation type="journal article" date="2024" name="Plant">
        <title>Genomic evolution and insights into agronomic trait innovations of Sesamum species.</title>
        <authorList>
            <person name="Miao H."/>
            <person name="Wang L."/>
            <person name="Qu L."/>
            <person name="Liu H."/>
            <person name="Sun Y."/>
            <person name="Le M."/>
            <person name="Wang Q."/>
            <person name="Wei S."/>
            <person name="Zheng Y."/>
            <person name="Lin W."/>
            <person name="Duan Y."/>
            <person name="Cao H."/>
            <person name="Xiong S."/>
            <person name="Wang X."/>
            <person name="Wei L."/>
            <person name="Li C."/>
            <person name="Ma Q."/>
            <person name="Ju M."/>
            <person name="Zhao R."/>
            <person name="Li G."/>
            <person name="Mu C."/>
            <person name="Tian Q."/>
            <person name="Mei H."/>
            <person name="Zhang T."/>
            <person name="Gao T."/>
            <person name="Zhang H."/>
        </authorList>
    </citation>
    <scope>NUCLEOTIDE SEQUENCE</scope>
    <source>
        <strain evidence="2">3651</strain>
    </source>
</reference>
<accession>A0AAE1XKX0</accession>
<reference evidence="2" key="1">
    <citation type="submission" date="2020-06" db="EMBL/GenBank/DDBJ databases">
        <authorList>
            <person name="Li T."/>
            <person name="Hu X."/>
            <person name="Zhang T."/>
            <person name="Song X."/>
            <person name="Zhang H."/>
            <person name="Dai N."/>
            <person name="Sheng W."/>
            <person name="Hou X."/>
            <person name="Wei L."/>
        </authorList>
    </citation>
    <scope>NUCLEOTIDE SEQUENCE</scope>
    <source>
        <strain evidence="2">3651</strain>
        <tissue evidence="2">Leaf</tissue>
    </source>
</reference>